<evidence type="ECO:0000256" key="2">
    <source>
        <dbReference type="SAM" id="SignalP"/>
    </source>
</evidence>
<dbReference type="InterPro" id="IPR050955">
    <property type="entry name" value="Plant_Biomass_Hydrol_Est"/>
</dbReference>
<organism evidence="4">
    <name type="scientific">Hellea balneolensis</name>
    <dbReference type="NCBI Taxonomy" id="287478"/>
    <lineage>
        <taxon>Bacteria</taxon>
        <taxon>Pseudomonadati</taxon>
        <taxon>Pseudomonadota</taxon>
        <taxon>Alphaproteobacteria</taxon>
        <taxon>Maricaulales</taxon>
        <taxon>Robiginitomaculaceae</taxon>
        <taxon>Hellea</taxon>
    </lineage>
</organism>
<reference evidence="4" key="1">
    <citation type="journal article" date="2020" name="mSystems">
        <title>Genome- and Community-Level Interaction Insights into Carbon Utilization and Element Cycling Functions of Hydrothermarchaeota in Hydrothermal Sediment.</title>
        <authorList>
            <person name="Zhou Z."/>
            <person name="Liu Y."/>
            <person name="Xu W."/>
            <person name="Pan J."/>
            <person name="Luo Z.H."/>
            <person name="Li M."/>
        </authorList>
    </citation>
    <scope>NUCLEOTIDE SEQUENCE [LARGE SCALE GENOMIC DNA]</scope>
    <source>
        <strain evidence="4">HyVt-489</strain>
    </source>
</reference>
<dbReference type="PANTHER" id="PTHR43037:SF1">
    <property type="entry name" value="BLL1128 PROTEIN"/>
    <property type="match status" value="1"/>
</dbReference>
<protein>
    <recommendedName>
        <fullName evidence="3">Peptidase S9 prolyl oligopeptidase catalytic domain-containing protein</fullName>
    </recommendedName>
</protein>
<name>A0A7C3G7G9_9PROT</name>
<dbReference type="InterPro" id="IPR001375">
    <property type="entry name" value="Peptidase_S9_cat"/>
</dbReference>
<comment type="caution">
    <text evidence="4">The sequence shown here is derived from an EMBL/GenBank/DDBJ whole genome shotgun (WGS) entry which is preliminary data.</text>
</comment>
<dbReference type="EMBL" id="DRMN01000006">
    <property type="protein sequence ID" value="HFB54292.1"/>
    <property type="molecule type" value="Genomic_DNA"/>
</dbReference>
<dbReference type="Pfam" id="PF00326">
    <property type="entry name" value="Peptidase_S9"/>
    <property type="match status" value="1"/>
</dbReference>
<gene>
    <name evidence="4" type="ORF">ENJ46_00090</name>
</gene>
<dbReference type="Proteomes" id="UP000886042">
    <property type="component" value="Unassembled WGS sequence"/>
</dbReference>
<evidence type="ECO:0000256" key="1">
    <source>
        <dbReference type="ARBA" id="ARBA00022729"/>
    </source>
</evidence>
<sequence length="316" mass="34538">MRFQKFIWASGIALIMSVFALTVQAKPRHVQVEGRSYDLIVPPKKFDGPRPTVFVLHGGGGTGAQIRKHFDFTSRAAKDGVVLVYPDALKKHWNDGRTGERKPPKTPKPDDVAFLTSIADRLIEDGVSAPNKIYITGVSNGGMMTQRLLCDASGVFQAGASIIANLPTTLEGCAPDVPRSILLINGDKDPLMPWNGGGVGFRHSRGLVISAARTFAHWQRLNGCEGKVSVRPMANISKKDGTYAKRLTAGDCQAGHKVEQIHVYGGGHNIPTPVFLGPKPGSRRYKRRVKLLGAYNHDFDARTQVWQFFKAEGLLD</sequence>
<keyword evidence="1 2" id="KW-0732">Signal</keyword>
<dbReference type="SUPFAM" id="SSF53474">
    <property type="entry name" value="alpha/beta-Hydrolases"/>
    <property type="match status" value="1"/>
</dbReference>
<accession>A0A7C3G7G9</accession>
<dbReference type="GO" id="GO:0008236">
    <property type="term" value="F:serine-type peptidase activity"/>
    <property type="evidence" value="ECO:0007669"/>
    <property type="project" value="InterPro"/>
</dbReference>
<dbReference type="PANTHER" id="PTHR43037">
    <property type="entry name" value="UNNAMED PRODUCT-RELATED"/>
    <property type="match status" value="1"/>
</dbReference>
<dbReference type="InterPro" id="IPR029058">
    <property type="entry name" value="AB_hydrolase_fold"/>
</dbReference>
<dbReference type="Gene3D" id="3.40.50.1820">
    <property type="entry name" value="alpha/beta hydrolase"/>
    <property type="match status" value="1"/>
</dbReference>
<evidence type="ECO:0000259" key="3">
    <source>
        <dbReference type="Pfam" id="PF00326"/>
    </source>
</evidence>
<dbReference type="AlphaFoldDB" id="A0A7C3G7G9"/>
<feature type="chain" id="PRO_5027618618" description="Peptidase S9 prolyl oligopeptidase catalytic domain-containing protein" evidence="2">
    <location>
        <begin position="26"/>
        <end position="316"/>
    </location>
</feature>
<feature type="domain" description="Peptidase S9 prolyl oligopeptidase catalytic" evidence="3">
    <location>
        <begin position="116"/>
        <end position="161"/>
    </location>
</feature>
<proteinExistence type="predicted"/>
<dbReference type="GO" id="GO:0006508">
    <property type="term" value="P:proteolysis"/>
    <property type="evidence" value="ECO:0007669"/>
    <property type="project" value="InterPro"/>
</dbReference>
<feature type="signal peptide" evidence="2">
    <location>
        <begin position="1"/>
        <end position="25"/>
    </location>
</feature>
<evidence type="ECO:0000313" key="4">
    <source>
        <dbReference type="EMBL" id="HFB54292.1"/>
    </source>
</evidence>